<evidence type="ECO:0000256" key="1">
    <source>
        <dbReference type="ARBA" id="ARBA00007963"/>
    </source>
</evidence>
<gene>
    <name evidence="6" type="ORF">ENP94_02500</name>
    <name evidence="7" type="ORF">ENS16_02005</name>
</gene>
<evidence type="ECO:0000259" key="5">
    <source>
        <dbReference type="Pfam" id="PF01951"/>
    </source>
</evidence>
<reference evidence="6" key="1">
    <citation type="journal article" date="2020" name="mSystems">
        <title>Genome- and Community-Level Interaction Insights into Carbon Utilization and Element Cycling Functions of Hydrothermarchaeota in Hydrothermal Sediment.</title>
        <authorList>
            <person name="Zhou Z."/>
            <person name="Liu Y."/>
            <person name="Xu W."/>
            <person name="Pan J."/>
            <person name="Luo Z.H."/>
            <person name="Li M."/>
        </authorList>
    </citation>
    <scope>NUCLEOTIDE SEQUENCE [LARGE SCALE GENOMIC DNA]</scope>
    <source>
        <strain evidence="6">SpSt-265</strain>
        <strain evidence="7">SpSt-465</strain>
    </source>
</reference>
<sequence length="144" mass="16882">MKPDSHPYRLLDHTADLKVEIYGQGLKELFCNAAFMVFDVMLDLKEVREQGQYEISLQSTDLPELFLDWLRELLFLFSTRSFVTRRVEISALQSEPAQLKAVVYGESYDPDRHGLKIEIKTPTYHQYQIEQMQEGYRATVIFDV</sequence>
<keyword evidence="3" id="KW-0479">Metal-binding</keyword>
<evidence type="ECO:0000313" key="7">
    <source>
        <dbReference type="EMBL" id="HFJ53450.1"/>
    </source>
</evidence>
<comment type="caution">
    <text evidence="6">The sequence shown here is derived from an EMBL/GenBank/DDBJ whole genome shotgun (WGS) entry which is preliminary data.</text>
</comment>
<evidence type="ECO:0000256" key="2">
    <source>
        <dbReference type="ARBA" id="ARBA00022694"/>
    </source>
</evidence>
<protein>
    <submittedName>
        <fullName evidence="6">Archease</fullName>
    </submittedName>
</protein>
<dbReference type="PANTHER" id="PTHR12682">
    <property type="entry name" value="ARCHEASE"/>
    <property type="match status" value="1"/>
</dbReference>
<organism evidence="6">
    <name type="scientific">candidate division WOR-3 bacterium</name>
    <dbReference type="NCBI Taxonomy" id="2052148"/>
    <lineage>
        <taxon>Bacteria</taxon>
        <taxon>Bacteria division WOR-3</taxon>
    </lineage>
</organism>
<keyword evidence="4" id="KW-0106">Calcium</keyword>
<dbReference type="GO" id="GO:0046872">
    <property type="term" value="F:metal ion binding"/>
    <property type="evidence" value="ECO:0007669"/>
    <property type="project" value="UniProtKB-KW"/>
</dbReference>
<dbReference type="EMBL" id="DSTU01000003">
    <property type="protein sequence ID" value="HFJ53450.1"/>
    <property type="molecule type" value="Genomic_DNA"/>
</dbReference>
<evidence type="ECO:0000256" key="4">
    <source>
        <dbReference type="ARBA" id="ARBA00022837"/>
    </source>
</evidence>
<name>A0A7C1SCT3_UNCW3</name>
<dbReference type="InterPro" id="IPR023572">
    <property type="entry name" value="Archease_dom"/>
</dbReference>
<dbReference type="GO" id="GO:0008033">
    <property type="term" value="P:tRNA processing"/>
    <property type="evidence" value="ECO:0007669"/>
    <property type="project" value="UniProtKB-KW"/>
</dbReference>
<dbReference type="PANTHER" id="PTHR12682:SF11">
    <property type="entry name" value="PROTEIN ARCHEASE"/>
    <property type="match status" value="1"/>
</dbReference>
<proteinExistence type="inferred from homology"/>
<evidence type="ECO:0000256" key="3">
    <source>
        <dbReference type="ARBA" id="ARBA00022723"/>
    </source>
</evidence>
<feature type="domain" description="Archease" evidence="5">
    <location>
        <begin position="8"/>
        <end position="144"/>
    </location>
</feature>
<dbReference type="Gene3D" id="3.55.10.10">
    <property type="entry name" value="Archease domain"/>
    <property type="match status" value="1"/>
</dbReference>
<comment type="similarity">
    <text evidence="1">Belongs to the archease family.</text>
</comment>
<evidence type="ECO:0000313" key="6">
    <source>
        <dbReference type="EMBL" id="HEA86861.1"/>
    </source>
</evidence>
<dbReference type="InterPro" id="IPR002804">
    <property type="entry name" value="Archease"/>
</dbReference>
<dbReference type="EMBL" id="DSLG01000003">
    <property type="protein sequence ID" value="HEA86861.1"/>
    <property type="molecule type" value="Genomic_DNA"/>
</dbReference>
<dbReference type="Pfam" id="PF01951">
    <property type="entry name" value="Archease"/>
    <property type="match status" value="1"/>
</dbReference>
<dbReference type="InterPro" id="IPR036820">
    <property type="entry name" value="Archease_dom_sf"/>
</dbReference>
<keyword evidence="2" id="KW-0819">tRNA processing</keyword>
<dbReference type="AlphaFoldDB" id="A0A7C1SCT3"/>
<accession>A0A7C1SCT3</accession>
<dbReference type="SUPFAM" id="SSF69819">
    <property type="entry name" value="MTH1598-like"/>
    <property type="match status" value="1"/>
</dbReference>